<dbReference type="PROSITE" id="PS00061">
    <property type="entry name" value="ADH_SHORT"/>
    <property type="match status" value="1"/>
</dbReference>
<dbReference type="GO" id="GO:0016491">
    <property type="term" value="F:oxidoreductase activity"/>
    <property type="evidence" value="ECO:0007669"/>
    <property type="project" value="UniProtKB-KW"/>
</dbReference>
<sequence>MRLDEETGVQVVTDGPASRRFQDRVALVTGASRGIGLAIARRLIAEGARVCVTARKTGPLEDAVGELGGPAVAVGVAGRADDAEHRSTAVQRTLDAFGRLDVLVNNTGINPVYGPTASVDAGAAAKVFDVNVIAALSWTDEARKLGLGSRDGAAIVNVASIAGLRPSPGIGVYGASKAALIHVTAQLALELAPRIRVNAVAPAVVKTRFAHALYEGREEEVAEGYPLGRLGDPDDVAAAVAFLASDDASWITGQTLTLDGGVGLAGGLG</sequence>
<proteinExistence type="inferred from homology"/>
<dbReference type="NCBIfam" id="NF005559">
    <property type="entry name" value="PRK07231.1"/>
    <property type="match status" value="1"/>
</dbReference>
<dbReference type="CDD" id="cd05233">
    <property type="entry name" value="SDR_c"/>
    <property type="match status" value="1"/>
</dbReference>
<protein>
    <submittedName>
        <fullName evidence="3">SDR family oxidoreductase</fullName>
    </submittedName>
</protein>
<dbReference type="Pfam" id="PF13561">
    <property type="entry name" value="adh_short_C2"/>
    <property type="match status" value="1"/>
</dbReference>
<comment type="caution">
    <text evidence="3">The sequence shown here is derived from an EMBL/GenBank/DDBJ whole genome shotgun (WGS) entry which is preliminary data.</text>
</comment>
<evidence type="ECO:0000313" key="4">
    <source>
        <dbReference type="Proteomes" id="UP001138997"/>
    </source>
</evidence>
<name>A0A9X1SXF1_9ACTN</name>
<dbReference type="FunFam" id="3.40.50.720:FF:000084">
    <property type="entry name" value="Short-chain dehydrogenase reductase"/>
    <property type="match status" value="1"/>
</dbReference>
<dbReference type="InterPro" id="IPR020904">
    <property type="entry name" value="Sc_DH/Rdtase_CS"/>
</dbReference>
<accession>A0A9X1SXF1</accession>
<keyword evidence="4" id="KW-1185">Reference proteome</keyword>
<dbReference type="SUPFAM" id="SSF51735">
    <property type="entry name" value="NAD(P)-binding Rossmann-fold domains"/>
    <property type="match status" value="1"/>
</dbReference>
<reference evidence="3" key="1">
    <citation type="submission" date="2021-11" db="EMBL/GenBank/DDBJ databases">
        <title>Streptomyces corallinus and Kineosporia corallina sp. nov., two new coral-derived marine actinobacteria.</title>
        <authorList>
            <person name="Buangrab K."/>
            <person name="Sutthacheep M."/>
            <person name="Yeemin T."/>
            <person name="Harunari E."/>
            <person name="Igarashi Y."/>
            <person name="Sripreechasak P."/>
            <person name="Kanchanasin P."/>
            <person name="Tanasupawat S."/>
            <person name="Phongsopitanun W."/>
        </authorList>
    </citation>
    <scope>NUCLEOTIDE SEQUENCE</scope>
    <source>
        <strain evidence="3">JCM 31032</strain>
    </source>
</reference>
<keyword evidence="2" id="KW-0560">Oxidoreductase</keyword>
<dbReference type="PANTHER" id="PTHR43943">
    <property type="entry name" value="DEHYDROGENASE/REDUCTASE (SDR FAMILY) MEMBER 4"/>
    <property type="match status" value="1"/>
</dbReference>
<dbReference type="Gene3D" id="3.40.50.720">
    <property type="entry name" value="NAD(P)-binding Rossmann-like Domain"/>
    <property type="match status" value="1"/>
</dbReference>
<dbReference type="PRINTS" id="PR00080">
    <property type="entry name" value="SDRFAMILY"/>
</dbReference>
<dbReference type="AlphaFoldDB" id="A0A9X1SXF1"/>
<organism evidence="3 4">
    <name type="scientific">Kineosporia babensis</name>
    <dbReference type="NCBI Taxonomy" id="499548"/>
    <lineage>
        <taxon>Bacteria</taxon>
        <taxon>Bacillati</taxon>
        <taxon>Actinomycetota</taxon>
        <taxon>Actinomycetes</taxon>
        <taxon>Kineosporiales</taxon>
        <taxon>Kineosporiaceae</taxon>
        <taxon>Kineosporia</taxon>
    </lineage>
</organism>
<dbReference type="Proteomes" id="UP001138997">
    <property type="component" value="Unassembled WGS sequence"/>
</dbReference>
<dbReference type="InterPro" id="IPR002347">
    <property type="entry name" value="SDR_fam"/>
</dbReference>
<evidence type="ECO:0000256" key="2">
    <source>
        <dbReference type="ARBA" id="ARBA00023002"/>
    </source>
</evidence>
<dbReference type="InterPro" id="IPR036291">
    <property type="entry name" value="NAD(P)-bd_dom_sf"/>
</dbReference>
<dbReference type="PRINTS" id="PR00081">
    <property type="entry name" value="GDHRDH"/>
</dbReference>
<dbReference type="RefSeq" id="WP_231439110.1">
    <property type="nucleotide sequence ID" value="NZ_JAJOMB010000002.1"/>
</dbReference>
<evidence type="ECO:0000313" key="3">
    <source>
        <dbReference type="EMBL" id="MCD5310183.1"/>
    </source>
</evidence>
<evidence type="ECO:0000256" key="1">
    <source>
        <dbReference type="ARBA" id="ARBA00006484"/>
    </source>
</evidence>
<gene>
    <name evidence="3" type="ORF">LR394_04695</name>
</gene>
<dbReference type="EMBL" id="JAJOMB010000002">
    <property type="protein sequence ID" value="MCD5310183.1"/>
    <property type="molecule type" value="Genomic_DNA"/>
</dbReference>
<dbReference type="PANTHER" id="PTHR43943:SF2">
    <property type="entry name" value="DEHYDROGENASE_REDUCTASE 4"/>
    <property type="match status" value="1"/>
</dbReference>
<comment type="similarity">
    <text evidence="1">Belongs to the short-chain dehydrogenases/reductases (SDR) family.</text>
</comment>